<dbReference type="PATRIC" id="fig|1409923.3.peg.1466"/>
<reference evidence="1 2" key="1">
    <citation type="submission" date="2014-07" db="EMBL/GenBank/DDBJ databases">
        <authorList>
            <person name="Harkins D.M."/>
            <person name="Lesho E."/>
            <person name="Waterman P.E."/>
            <person name="Chan A."/>
            <person name="Fouts D.E."/>
        </authorList>
    </citation>
    <scope>NUCLEOTIDE SEQUENCE [LARGE SCALE GENOMIC DNA]</scope>
    <source>
        <strain evidence="1 2">MRSN 3527</strain>
    </source>
</reference>
<comment type="caution">
    <text evidence="1">The sequence shown here is derived from an EMBL/GenBank/DDBJ whole genome shotgun (WGS) entry which is preliminary data.</text>
</comment>
<gene>
    <name evidence="1" type="ORF">T630_3983</name>
</gene>
<accession>A0A0J0ZM22</accession>
<evidence type="ECO:0000313" key="1">
    <source>
        <dbReference type="EMBL" id="KLT83396.1"/>
    </source>
</evidence>
<dbReference type="AlphaFoldDB" id="A0A0J0ZM22"/>
<dbReference type="EMBL" id="JPHZ01000039">
    <property type="protein sequence ID" value="KLT83396.1"/>
    <property type="molecule type" value="Genomic_DNA"/>
</dbReference>
<protein>
    <submittedName>
        <fullName evidence="1">Uncharacterized protein</fullName>
    </submittedName>
</protein>
<organism evidence="1 2">
    <name type="scientific">Acinetobacter baumannii MRSN 3527</name>
    <dbReference type="NCBI Taxonomy" id="1409923"/>
    <lineage>
        <taxon>Bacteria</taxon>
        <taxon>Pseudomonadati</taxon>
        <taxon>Pseudomonadota</taxon>
        <taxon>Gammaproteobacteria</taxon>
        <taxon>Moraxellales</taxon>
        <taxon>Moraxellaceae</taxon>
        <taxon>Acinetobacter</taxon>
        <taxon>Acinetobacter calcoaceticus/baumannii complex</taxon>
    </lineage>
</organism>
<proteinExistence type="predicted"/>
<evidence type="ECO:0000313" key="2">
    <source>
        <dbReference type="Proteomes" id="UP000036122"/>
    </source>
</evidence>
<name>A0A0J0ZM22_ACIBA</name>
<dbReference type="Proteomes" id="UP000036122">
    <property type="component" value="Unassembled WGS sequence"/>
</dbReference>
<sequence>MLLNFSLDKDIFKNDFLYKKPYLFKSAIDSSGISWNDVNELYSRGDISHRDFKLMNGYEGLCCTNLSVKGFSAI</sequence>